<sequence>MPIIEIPLKSTEEVLLAMQFGPTAAQAGRDNAPTWRGDIRRHWVFRGHGDPSWTMQPKAWRADYLQKQEEIRGNIQGVIDRYLPSPLFEFSHDAHMQHFAYFLEYRLSAYFARHASQLGLLETSRWHHNSDPADALAIGGELRKMGDDLGEYLATLSIAQHYDIATRLLDFSFNPMKALSFAIYGMQRDIHQVAVFALNINEMPYVDLKTKNDGNFLEDDNKWSKYIAPYSSNRNIFAQEGLFITMLDPGHHYGINGKFPTLEDAYKRSEDPILYKLVVDGFDLIADVRTMLIRLQCTPADLMPSLDNCAKAAQLRLETIVALEHGPASDLSSGKLGPVDIVGSRMG</sequence>
<dbReference type="SMART" id="SM00901">
    <property type="entry name" value="FRG"/>
    <property type="match status" value="1"/>
</dbReference>
<evidence type="ECO:0000259" key="1">
    <source>
        <dbReference type="SMART" id="SM00901"/>
    </source>
</evidence>
<dbReference type="Pfam" id="PF08867">
    <property type="entry name" value="FRG"/>
    <property type="match status" value="1"/>
</dbReference>
<name>A0A7W6FWC6_9HYPH</name>
<dbReference type="EMBL" id="JACIDO010000021">
    <property type="protein sequence ID" value="MBB3938204.1"/>
    <property type="molecule type" value="Genomic_DNA"/>
</dbReference>
<evidence type="ECO:0000313" key="3">
    <source>
        <dbReference type="Proteomes" id="UP000531216"/>
    </source>
</evidence>
<dbReference type="InterPro" id="IPR014966">
    <property type="entry name" value="FRG-dom"/>
</dbReference>
<proteinExistence type="predicted"/>
<dbReference type="Proteomes" id="UP000531216">
    <property type="component" value="Unassembled WGS sequence"/>
</dbReference>
<organism evidence="2 3">
    <name type="scientific">Aureimonas phyllosphaerae</name>
    <dbReference type="NCBI Taxonomy" id="1166078"/>
    <lineage>
        <taxon>Bacteria</taxon>
        <taxon>Pseudomonadati</taxon>
        <taxon>Pseudomonadota</taxon>
        <taxon>Alphaproteobacteria</taxon>
        <taxon>Hyphomicrobiales</taxon>
        <taxon>Aurantimonadaceae</taxon>
        <taxon>Aureimonas</taxon>
    </lineage>
</organism>
<dbReference type="RefSeq" id="WP_090966787.1">
    <property type="nucleotide sequence ID" value="NZ_FOOA01000038.1"/>
</dbReference>
<keyword evidence="3" id="KW-1185">Reference proteome</keyword>
<protein>
    <recommendedName>
        <fullName evidence="1">FRG domain-containing protein</fullName>
    </recommendedName>
</protein>
<accession>A0A7W6FWC6</accession>
<feature type="domain" description="FRG" evidence="1">
    <location>
        <begin position="39"/>
        <end position="197"/>
    </location>
</feature>
<gene>
    <name evidence="2" type="ORF">GGR05_004375</name>
</gene>
<dbReference type="AlphaFoldDB" id="A0A7W6FWC6"/>
<comment type="caution">
    <text evidence="2">The sequence shown here is derived from an EMBL/GenBank/DDBJ whole genome shotgun (WGS) entry which is preliminary data.</text>
</comment>
<reference evidence="2 3" key="1">
    <citation type="submission" date="2020-08" db="EMBL/GenBank/DDBJ databases">
        <title>Genomic Encyclopedia of Type Strains, Phase IV (KMG-IV): sequencing the most valuable type-strain genomes for metagenomic binning, comparative biology and taxonomic classification.</title>
        <authorList>
            <person name="Goeker M."/>
        </authorList>
    </citation>
    <scope>NUCLEOTIDE SEQUENCE [LARGE SCALE GENOMIC DNA]</scope>
    <source>
        <strain evidence="2 3">DSM 25024</strain>
    </source>
</reference>
<dbReference type="OrthoDB" id="9816036at2"/>
<evidence type="ECO:0000313" key="2">
    <source>
        <dbReference type="EMBL" id="MBB3938204.1"/>
    </source>
</evidence>